<dbReference type="Proteomes" id="UP000269352">
    <property type="component" value="Unassembled WGS sequence"/>
</dbReference>
<gene>
    <name evidence="5" type="primary">recO</name>
    <name evidence="5" type="ORF">NO1_1248</name>
</gene>
<dbReference type="Pfam" id="PF11967">
    <property type="entry name" value="RecO_N"/>
    <property type="match status" value="1"/>
</dbReference>
<keyword evidence="1" id="KW-0227">DNA damage</keyword>
<protein>
    <submittedName>
        <fullName evidence="5">DNA repair protein RecO</fullName>
    </submittedName>
</protein>
<dbReference type="InterPro" id="IPR022572">
    <property type="entry name" value="DNA_rep/recomb_RecO_N"/>
</dbReference>
<dbReference type="GO" id="GO:0006310">
    <property type="term" value="P:DNA recombination"/>
    <property type="evidence" value="ECO:0007669"/>
    <property type="project" value="UniProtKB-KW"/>
</dbReference>
<comment type="caution">
    <text evidence="5">The sequence shown here is derived from an EMBL/GenBank/DDBJ whole genome shotgun (WGS) entry which is preliminary data.</text>
</comment>
<keyword evidence="6" id="KW-1185">Reference proteome</keyword>
<name>A0A388TB52_TERA1</name>
<dbReference type="InterPro" id="IPR003717">
    <property type="entry name" value="RecO"/>
</dbReference>
<dbReference type="InterPro" id="IPR012340">
    <property type="entry name" value="NA-bd_OB-fold"/>
</dbReference>
<accession>A0A388TB52</accession>
<dbReference type="EMBL" id="BGZN01000026">
    <property type="protein sequence ID" value="GBR74005.1"/>
    <property type="molecule type" value="Genomic_DNA"/>
</dbReference>
<dbReference type="SUPFAM" id="SSF50249">
    <property type="entry name" value="Nucleic acid-binding proteins"/>
    <property type="match status" value="1"/>
</dbReference>
<reference evidence="5 6" key="1">
    <citation type="journal article" date="2019" name="ISME J.">
        <title>Genome analyses of uncultured TG2/ZB3 bacteria in 'Margulisbacteria' specifically attached to ectosymbiotic spirochetes of protists in the termite gut.</title>
        <authorList>
            <person name="Utami Y.D."/>
            <person name="Kuwahara H."/>
            <person name="Igai K."/>
            <person name="Murakami T."/>
            <person name="Sugaya K."/>
            <person name="Morikawa T."/>
            <person name="Nagura Y."/>
            <person name="Yuki M."/>
            <person name="Deevong P."/>
            <person name="Inoue T."/>
            <person name="Kihara K."/>
            <person name="Lo N."/>
            <person name="Yamada A."/>
            <person name="Ohkuma M."/>
            <person name="Hongoh Y."/>
        </authorList>
    </citation>
    <scope>NUCLEOTIDE SEQUENCE [LARGE SCALE GENOMIC DNA]</scope>
    <source>
        <strain evidence="5">NkOx7-01</strain>
    </source>
</reference>
<dbReference type="PANTHER" id="PTHR33991">
    <property type="entry name" value="DNA REPAIR PROTEIN RECO"/>
    <property type="match status" value="1"/>
</dbReference>
<evidence type="ECO:0000256" key="3">
    <source>
        <dbReference type="ARBA" id="ARBA00023204"/>
    </source>
</evidence>
<sequence>MGARLEGIILRKKILRDNDLLLQVFSLSDGRIKLVQKRGCQKPQAALDLFCRNEFVISENKDFAVIYQTAGLELFAKIRQSYALLQNAAEAVQTVEKITSSLQPNAGLYQILLKHLQTLNSVVDTSALPALKLELYRSILLNEGIYDGKKVTEKSFWRQIENYRG</sequence>
<evidence type="ECO:0000259" key="4">
    <source>
        <dbReference type="Pfam" id="PF11967"/>
    </source>
</evidence>
<dbReference type="NCBIfam" id="TIGR00613">
    <property type="entry name" value="reco"/>
    <property type="match status" value="1"/>
</dbReference>
<organism evidence="5 6">
    <name type="scientific">Termititenax aidoneus</name>
    <dbReference type="NCBI Taxonomy" id="2218524"/>
    <lineage>
        <taxon>Bacteria</taxon>
        <taxon>Bacillati</taxon>
        <taxon>Candidatus Margulisiibacteriota</taxon>
        <taxon>Candidatus Termititenacia</taxon>
        <taxon>Candidatus Termititenacales</taxon>
        <taxon>Candidatus Termititenacaceae</taxon>
        <taxon>Candidatus Termititenax</taxon>
    </lineage>
</organism>
<evidence type="ECO:0000313" key="6">
    <source>
        <dbReference type="Proteomes" id="UP000269352"/>
    </source>
</evidence>
<evidence type="ECO:0000256" key="1">
    <source>
        <dbReference type="ARBA" id="ARBA00022763"/>
    </source>
</evidence>
<keyword evidence="2" id="KW-0233">DNA recombination</keyword>
<dbReference type="PANTHER" id="PTHR33991:SF1">
    <property type="entry name" value="DNA REPAIR PROTEIN RECO"/>
    <property type="match status" value="1"/>
</dbReference>
<keyword evidence="3" id="KW-0234">DNA repair</keyword>
<evidence type="ECO:0000313" key="5">
    <source>
        <dbReference type="EMBL" id="GBR74005.1"/>
    </source>
</evidence>
<dbReference type="GO" id="GO:0043590">
    <property type="term" value="C:bacterial nucleoid"/>
    <property type="evidence" value="ECO:0007669"/>
    <property type="project" value="TreeGrafter"/>
</dbReference>
<dbReference type="Gene3D" id="2.40.50.140">
    <property type="entry name" value="Nucleic acid-binding proteins"/>
    <property type="match status" value="1"/>
</dbReference>
<feature type="domain" description="DNA replication/recombination mediator RecO N-terminal" evidence="4">
    <location>
        <begin position="3"/>
        <end position="69"/>
    </location>
</feature>
<dbReference type="AlphaFoldDB" id="A0A388TB52"/>
<dbReference type="GO" id="GO:0006302">
    <property type="term" value="P:double-strand break repair"/>
    <property type="evidence" value="ECO:0007669"/>
    <property type="project" value="TreeGrafter"/>
</dbReference>
<evidence type="ECO:0000256" key="2">
    <source>
        <dbReference type="ARBA" id="ARBA00023172"/>
    </source>
</evidence>
<proteinExistence type="predicted"/>